<keyword evidence="2" id="KW-1185">Reference proteome</keyword>
<reference evidence="1 2" key="1">
    <citation type="journal article" date="2019" name="Sci. Rep.">
        <title>Orb-weaving spider Araneus ventricosus genome elucidates the spidroin gene catalogue.</title>
        <authorList>
            <person name="Kono N."/>
            <person name="Nakamura H."/>
            <person name="Ohtoshi R."/>
            <person name="Moran D.A.P."/>
            <person name="Shinohara A."/>
            <person name="Yoshida Y."/>
            <person name="Fujiwara M."/>
            <person name="Mori M."/>
            <person name="Tomita M."/>
            <person name="Arakawa K."/>
        </authorList>
    </citation>
    <scope>NUCLEOTIDE SEQUENCE [LARGE SCALE GENOMIC DNA]</scope>
</reference>
<comment type="caution">
    <text evidence="1">The sequence shown here is derived from an EMBL/GenBank/DDBJ whole genome shotgun (WGS) entry which is preliminary data.</text>
</comment>
<proteinExistence type="predicted"/>
<evidence type="ECO:0000313" key="1">
    <source>
        <dbReference type="EMBL" id="GBN19807.1"/>
    </source>
</evidence>
<protein>
    <submittedName>
        <fullName evidence="1">Uncharacterized protein</fullName>
    </submittedName>
</protein>
<name>A0A4Y2M296_ARAVE</name>
<dbReference type="EMBL" id="BGPR01120839">
    <property type="protein sequence ID" value="GBN19807.1"/>
    <property type="molecule type" value="Genomic_DNA"/>
</dbReference>
<accession>A0A4Y2M296</accession>
<gene>
    <name evidence="1" type="ORF">AVEN_267429_1</name>
</gene>
<dbReference type="AlphaFoldDB" id="A0A4Y2M296"/>
<organism evidence="1 2">
    <name type="scientific">Araneus ventricosus</name>
    <name type="common">Orbweaver spider</name>
    <name type="synonym">Epeira ventricosa</name>
    <dbReference type="NCBI Taxonomy" id="182803"/>
    <lineage>
        <taxon>Eukaryota</taxon>
        <taxon>Metazoa</taxon>
        <taxon>Ecdysozoa</taxon>
        <taxon>Arthropoda</taxon>
        <taxon>Chelicerata</taxon>
        <taxon>Arachnida</taxon>
        <taxon>Araneae</taxon>
        <taxon>Araneomorphae</taxon>
        <taxon>Entelegynae</taxon>
        <taxon>Araneoidea</taxon>
        <taxon>Araneidae</taxon>
        <taxon>Araneus</taxon>
    </lineage>
</organism>
<sequence>MAVHALIHTTGVVFGKKYVPLELAYLDVTGYEIHFLLNSPYSYTEAIQQFPHASPDVLMTTCRGMALDNVLHFLRLRHQQLQETFPDTPIVFGCKGNSLQMDVLKQTNLPHLINVETLGVPSLKVLAQTFPHLVFPSCSWHVKFSKCARVAIRLIAAYVFQQNTILSVG</sequence>
<dbReference type="Proteomes" id="UP000499080">
    <property type="component" value="Unassembled WGS sequence"/>
</dbReference>
<dbReference type="OrthoDB" id="6415557at2759"/>
<evidence type="ECO:0000313" key="2">
    <source>
        <dbReference type="Proteomes" id="UP000499080"/>
    </source>
</evidence>